<evidence type="ECO:0000259" key="1">
    <source>
        <dbReference type="Pfam" id="PF13701"/>
    </source>
</evidence>
<name>A0A1I2LF30_9FLAO</name>
<proteinExistence type="predicted"/>
<reference evidence="3" key="1">
    <citation type="submission" date="2016-10" db="EMBL/GenBank/DDBJ databases">
        <authorList>
            <person name="Varghese N."/>
            <person name="Submissions S."/>
        </authorList>
    </citation>
    <scope>NUCLEOTIDE SEQUENCE [LARGE SCALE GENOMIC DNA]</scope>
    <source>
        <strain evidence="3">DSM 23515</strain>
    </source>
</reference>
<dbReference type="AlphaFoldDB" id="A0A1I2LF30"/>
<feature type="domain" description="Transposase DDE" evidence="1">
    <location>
        <begin position="13"/>
        <end position="218"/>
    </location>
</feature>
<protein>
    <submittedName>
        <fullName evidence="2">Transposase DDE domain group 1</fullName>
    </submittedName>
</protein>
<organism evidence="2 3">
    <name type="scientific">Salegentibacter agarivorans</name>
    <dbReference type="NCBI Taxonomy" id="345907"/>
    <lineage>
        <taxon>Bacteria</taxon>
        <taxon>Pseudomonadati</taxon>
        <taxon>Bacteroidota</taxon>
        <taxon>Flavobacteriia</taxon>
        <taxon>Flavobacteriales</taxon>
        <taxon>Flavobacteriaceae</taxon>
        <taxon>Salegentibacter</taxon>
    </lineage>
</organism>
<sequence>MKVKSTKNKLNGKAKVVKHSFSGNRLTKYAGLNPILRFMNKQGLVQMFSSSFPTHWQNATKFGKDQILLVIVMASISGVSRIKKISNFSNDGLIKTLLKLDKGINQNAISATLKKMEQGGARKLQELLLGKNAAWLKKSKLASITLDADSTVKTVCGNQTGAAKGYNPIKKGSRSYHPLLIFVSELKMLYHSWFRTGSAFTSNGITDFLQEVKARHKKYLI</sequence>
<evidence type="ECO:0000313" key="3">
    <source>
        <dbReference type="Proteomes" id="UP000199116"/>
    </source>
</evidence>
<dbReference type="EMBL" id="FOOH01000008">
    <property type="protein sequence ID" value="SFF77623.1"/>
    <property type="molecule type" value="Genomic_DNA"/>
</dbReference>
<accession>A0A1I2LF30</accession>
<dbReference type="InterPro" id="IPR025668">
    <property type="entry name" value="Tnp_DDE_dom"/>
</dbReference>
<keyword evidence="3" id="KW-1185">Reference proteome</keyword>
<evidence type="ECO:0000313" key="2">
    <source>
        <dbReference type="EMBL" id="SFF77623.1"/>
    </source>
</evidence>
<dbReference type="Proteomes" id="UP000199116">
    <property type="component" value="Unassembled WGS sequence"/>
</dbReference>
<dbReference type="Pfam" id="PF13701">
    <property type="entry name" value="DDE_Tnp_1_4"/>
    <property type="match status" value="1"/>
</dbReference>
<gene>
    <name evidence="2" type="ORF">SAMN04488033_108123</name>
</gene>